<dbReference type="GO" id="GO:0004222">
    <property type="term" value="F:metalloendopeptidase activity"/>
    <property type="evidence" value="ECO:0007669"/>
    <property type="project" value="TreeGrafter"/>
</dbReference>
<dbReference type="EMBL" id="SHBE01000002">
    <property type="protein sequence ID" value="RZO26836.1"/>
    <property type="molecule type" value="Genomic_DNA"/>
</dbReference>
<dbReference type="InterPro" id="IPR011055">
    <property type="entry name" value="Dup_hybrid_motif"/>
</dbReference>
<dbReference type="Pfam" id="PF01551">
    <property type="entry name" value="Peptidase_M23"/>
    <property type="match status" value="1"/>
</dbReference>
<evidence type="ECO:0000313" key="2">
    <source>
        <dbReference type="EMBL" id="RZO26836.1"/>
    </source>
</evidence>
<dbReference type="CDD" id="cd12797">
    <property type="entry name" value="M23_peptidase"/>
    <property type="match status" value="1"/>
</dbReference>
<dbReference type="InterPro" id="IPR016047">
    <property type="entry name" value="M23ase_b-sheet_dom"/>
</dbReference>
<dbReference type="InterPro" id="IPR050570">
    <property type="entry name" value="Cell_wall_metabolism_enzyme"/>
</dbReference>
<dbReference type="AlphaFoldDB" id="A0A520N086"/>
<comment type="caution">
    <text evidence="2">The sequence shown here is derived from an EMBL/GenBank/DDBJ whole genome shotgun (WGS) entry which is preliminary data.</text>
</comment>
<protein>
    <submittedName>
        <fullName evidence="2">M23 family metallopeptidase</fullName>
    </submittedName>
</protein>
<dbReference type="Gene3D" id="2.70.70.10">
    <property type="entry name" value="Glucose Permease (Domain IIA)"/>
    <property type="match status" value="1"/>
</dbReference>
<accession>A0A520N086</accession>
<dbReference type="PANTHER" id="PTHR21666">
    <property type="entry name" value="PEPTIDASE-RELATED"/>
    <property type="match status" value="1"/>
</dbReference>
<dbReference type="PANTHER" id="PTHR21666:SF270">
    <property type="entry name" value="MUREIN HYDROLASE ACTIVATOR ENVC"/>
    <property type="match status" value="1"/>
</dbReference>
<proteinExistence type="predicted"/>
<feature type="domain" description="M23ase beta-sheet core" evidence="1">
    <location>
        <begin position="66"/>
        <end position="173"/>
    </location>
</feature>
<dbReference type="SUPFAM" id="SSF51261">
    <property type="entry name" value="Duplicated hybrid motif"/>
    <property type="match status" value="1"/>
</dbReference>
<dbReference type="Proteomes" id="UP000315825">
    <property type="component" value="Unassembled WGS sequence"/>
</dbReference>
<organism evidence="2 3">
    <name type="scientific">SAR86 cluster bacterium</name>
    <dbReference type="NCBI Taxonomy" id="2030880"/>
    <lineage>
        <taxon>Bacteria</taxon>
        <taxon>Pseudomonadati</taxon>
        <taxon>Pseudomonadota</taxon>
        <taxon>Gammaproteobacteria</taxon>
        <taxon>SAR86 cluster</taxon>
    </lineage>
</organism>
<name>A0A520N086_9GAMM</name>
<evidence type="ECO:0000259" key="1">
    <source>
        <dbReference type="Pfam" id="PF01551"/>
    </source>
</evidence>
<sequence>MRLPLYFFFISLFINSDKLCEYDSTEEEVSPVQITGKKISGLLPPIEITNYDERVEFQGSLGTPAFHEGIDYINEDKSILDVPVLSAYDGKIVYIRSGCPESDPLKENESLRECGAGWGNHIVIKHNEFFTRYAHLKPKSIMVKIGQEVKRSRVIGYMGNSGRSDKRHLHFEIGFFSGDFRSCDPSQSFDFVIDPLESGF</sequence>
<reference evidence="2 3" key="1">
    <citation type="submission" date="2019-02" db="EMBL/GenBank/DDBJ databases">
        <title>Prokaryotic population dynamics and viral predation in marine succession experiment using metagenomics: the confinement effect.</title>
        <authorList>
            <person name="Haro-Moreno J.M."/>
            <person name="Rodriguez-Valera F."/>
            <person name="Lopez-Perez M."/>
        </authorList>
    </citation>
    <scope>NUCLEOTIDE SEQUENCE [LARGE SCALE GENOMIC DNA]</scope>
    <source>
        <strain evidence="2">MED-G159</strain>
    </source>
</reference>
<gene>
    <name evidence="2" type="ORF">EVA92_01410</name>
</gene>
<evidence type="ECO:0000313" key="3">
    <source>
        <dbReference type="Proteomes" id="UP000315825"/>
    </source>
</evidence>